<dbReference type="AlphaFoldDB" id="A0A0A8UWT3"/>
<reference evidence="4" key="1">
    <citation type="submission" date="2014-09" db="EMBL/GenBank/DDBJ databases">
        <authorList>
            <person name="Gomez-Valero L."/>
        </authorList>
    </citation>
    <scope>NUCLEOTIDE SEQUENCE [LARGE SCALE GENOMIC DNA]</scope>
    <source>
        <strain evidence="4">ATCC35250</strain>
    </source>
</reference>
<proteinExistence type="predicted"/>
<dbReference type="RefSeq" id="WP_045106739.1">
    <property type="nucleotide sequence ID" value="NZ_LN681225.1"/>
</dbReference>
<keyword evidence="2" id="KW-0732">Signal</keyword>
<protein>
    <submittedName>
        <fullName evidence="3">Putative IcmL-like</fullName>
    </submittedName>
</protein>
<sequence length="625" mass="70336">MKKRALCSTLLGLFCAQLVAQGENTSERLTESTSSLQSNVTVQPHPSIDKEHQDDSSCQFKISPETNEIDETFVLAWTTHAAMQSFHFTPDAIEHQLQQLQSCYTPKGWEELSKALYKSGNIDLIKTRAFTVNSEIDGPAQLIEAQGDLWKVTLPLRVIYQNDQERITHFLNVYFTIGRKLRGELGIMQMIAIPRATPSFQKAGSMKEIVQGIYSILAEKNTETHHNMQQKVILPFLASLLPNPTRVASSASEERERSNLMQYQPTNSVTSLQNLGREENLHKVYAENPMHSPNKPVPIVVQIDPKFFSSWANQAIAHTPSVKTNLIPIAMQAIRAWYAEKNSLAIQHMTPADAKQTQKLILSGLFGDSSGQSERDDKQWNITLPLDIAYQNDKGKITHLLNINFTFGWKINSHLDMAMLSKPTLFNSNRQEPPLTSSQQTQELLPTEIASLPGEFTNTPNTIDCNYKIPAEITNIEERLILNWAEKATIQSFDFNAEMIDNQLEKLQSCYTEKGWLEFKTALDKSGNIEAIKALHLNMTGRMNGQAQLIESRVNQWKLKLPLEVVWQNDKTRTTQLLNVDLTIGRKANGDLGIMQIIATLGGTASLKSGDYMTLSLHELGFRIS</sequence>
<gene>
    <name evidence="3" type="ORF">LHA_2556</name>
</gene>
<dbReference type="Proteomes" id="UP000032803">
    <property type="component" value="Chromosome I"/>
</dbReference>
<accession>A0A0A8UWT3</accession>
<dbReference type="STRING" id="449.LHA_2556"/>
<keyword evidence="4" id="KW-1185">Reference proteome</keyword>
<dbReference type="HOGENOM" id="CLU_445358_0_0_6"/>
<dbReference type="Pfam" id="PF11393">
    <property type="entry name" value="T4BSS_DotI_IcmL"/>
    <property type="match status" value="2"/>
</dbReference>
<feature type="region of interest" description="Disordered" evidence="1">
    <location>
        <begin position="32"/>
        <end position="55"/>
    </location>
</feature>
<evidence type="ECO:0000313" key="4">
    <source>
        <dbReference type="Proteomes" id="UP000032803"/>
    </source>
</evidence>
<dbReference type="CDD" id="cd16385">
    <property type="entry name" value="IcmL"/>
    <property type="match status" value="2"/>
</dbReference>
<dbReference type="PATRIC" id="fig|449.7.peg.1058"/>
<feature type="chain" id="PRO_5009754376" evidence="2">
    <location>
        <begin position="21"/>
        <end position="625"/>
    </location>
</feature>
<dbReference type="EMBL" id="LN681225">
    <property type="protein sequence ID" value="CEK11562.1"/>
    <property type="molecule type" value="Genomic_DNA"/>
</dbReference>
<dbReference type="KEGG" id="lha:LHA_2556"/>
<name>A0A0A8UWT3_LEGHA</name>
<dbReference type="OrthoDB" id="5635868at2"/>
<organism evidence="3 4">
    <name type="scientific">Legionella hackeliae</name>
    <dbReference type="NCBI Taxonomy" id="449"/>
    <lineage>
        <taxon>Bacteria</taxon>
        <taxon>Pseudomonadati</taxon>
        <taxon>Pseudomonadota</taxon>
        <taxon>Gammaproteobacteria</taxon>
        <taxon>Legionellales</taxon>
        <taxon>Legionellaceae</taxon>
        <taxon>Legionella</taxon>
    </lineage>
</organism>
<evidence type="ECO:0000313" key="3">
    <source>
        <dbReference type="EMBL" id="CEK11562.1"/>
    </source>
</evidence>
<dbReference type="InterPro" id="IPR021055">
    <property type="entry name" value="T4BSS_IcmL/DotI"/>
</dbReference>
<evidence type="ECO:0000256" key="1">
    <source>
        <dbReference type="SAM" id="MobiDB-lite"/>
    </source>
</evidence>
<evidence type="ECO:0000256" key="2">
    <source>
        <dbReference type="SAM" id="SignalP"/>
    </source>
</evidence>
<feature type="signal peptide" evidence="2">
    <location>
        <begin position="1"/>
        <end position="20"/>
    </location>
</feature>